<reference evidence="1" key="2">
    <citation type="journal article" date="2014" name="ISME J.">
        <title>Microbial stratification in low pH oxic and suboxic macroscopic growths along an acid mine drainage.</title>
        <authorList>
            <person name="Mendez-Garcia C."/>
            <person name="Mesa V."/>
            <person name="Sprenger R.R."/>
            <person name="Richter M."/>
            <person name="Diez M.S."/>
            <person name="Solano J."/>
            <person name="Bargiela R."/>
            <person name="Golyshina O.V."/>
            <person name="Manteca A."/>
            <person name="Ramos J.L."/>
            <person name="Gallego J.R."/>
            <person name="Llorente I."/>
            <person name="Martins Dos Santos V.A."/>
            <person name="Jensen O.N."/>
            <person name="Pelaez A.I."/>
            <person name="Sanchez J."/>
            <person name="Ferrer M."/>
        </authorList>
    </citation>
    <scope>NUCLEOTIDE SEQUENCE</scope>
</reference>
<protein>
    <submittedName>
        <fullName evidence="1">Uncharacterized protein</fullName>
    </submittedName>
</protein>
<proteinExistence type="predicted"/>
<dbReference type="AlphaFoldDB" id="T1BLS6"/>
<gene>
    <name evidence="1" type="ORF">B1B_09777</name>
</gene>
<reference evidence="1" key="1">
    <citation type="submission" date="2013-08" db="EMBL/GenBank/DDBJ databases">
        <authorList>
            <person name="Mendez C."/>
            <person name="Richter M."/>
            <person name="Ferrer M."/>
            <person name="Sanchez J."/>
        </authorList>
    </citation>
    <scope>NUCLEOTIDE SEQUENCE</scope>
</reference>
<feature type="non-terminal residue" evidence="1">
    <location>
        <position position="177"/>
    </location>
</feature>
<evidence type="ECO:0000313" key="1">
    <source>
        <dbReference type="EMBL" id="EQD54239.1"/>
    </source>
</evidence>
<dbReference type="EMBL" id="AUZY01006469">
    <property type="protein sequence ID" value="EQD54239.1"/>
    <property type="molecule type" value="Genomic_DNA"/>
</dbReference>
<accession>T1BLS6</accession>
<name>T1BLS6_9ZZZZ</name>
<organism evidence="1">
    <name type="scientific">mine drainage metagenome</name>
    <dbReference type="NCBI Taxonomy" id="410659"/>
    <lineage>
        <taxon>unclassified sequences</taxon>
        <taxon>metagenomes</taxon>
        <taxon>ecological metagenomes</taxon>
    </lineage>
</organism>
<comment type="caution">
    <text evidence="1">The sequence shown here is derived from an EMBL/GenBank/DDBJ whole genome shotgun (WGS) entry which is preliminary data.</text>
</comment>
<sequence length="177" mass="18992">MNYSNACAGWFCTSKQTTSNLYVLRFVPKGNFNISNLQPDEVPFSSNIISSYQQGPPFNGAANVQSAKTNWLSEWKTYWNNTLTEQSANLYVIGEATLSTVTGGAFGNPSGFLGLGKAFAGGGTFSFVPTALTADYANDVFLEGKTPGGNHLVLGYVLANGTSNETELSHYKQMVSN</sequence>